<feature type="compositionally biased region" description="Polar residues" evidence="1">
    <location>
        <begin position="19"/>
        <end position="41"/>
    </location>
</feature>
<reference evidence="2 3" key="3">
    <citation type="journal article" date="2013" name="Rice">
        <title>Improvement of the Oryza sativa Nipponbare reference genome using next generation sequence and optical map data.</title>
        <authorList>
            <person name="Kawahara Y."/>
            <person name="de la Bastide M."/>
            <person name="Hamilton J.P."/>
            <person name="Kanamori H."/>
            <person name="McCombie W.R."/>
            <person name="Ouyang S."/>
            <person name="Schwartz D.C."/>
            <person name="Tanaka T."/>
            <person name="Wu J."/>
            <person name="Zhou S."/>
            <person name="Childs K.L."/>
            <person name="Davidson R.M."/>
            <person name="Lin H."/>
            <person name="Quesada-Ocampo L."/>
            <person name="Vaillancourt B."/>
            <person name="Sakai H."/>
            <person name="Lee S.S."/>
            <person name="Kim J."/>
            <person name="Numa H."/>
            <person name="Itoh T."/>
            <person name="Buell C.R."/>
            <person name="Matsumoto T."/>
        </authorList>
    </citation>
    <scope>NUCLEOTIDE SEQUENCE [LARGE SCALE GENOMIC DNA]</scope>
    <source>
        <strain evidence="3">cv. Nipponbare</strain>
    </source>
</reference>
<evidence type="ECO:0000313" key="2">
    <source>
        <dbReference type="EMBL" id="BAT12937.1"/>
    </source>
</evidence>
<protein>
    <submittedName>
        <fullName evidence="2">Os11g0179966 protein</fullName>
    </submittedName>
</protein>
<keyword evidence="3" id="KW-1185">Reference proteome</keyword>
<dbReference type="InParanoid" id="A0A0P0XZM8"/>
<dbReference type="AlphaFoldDB" id="A0A0P0XZM8"/>
<organism evidence="2 3">
    <name type="scientific">Oryza sativa subsp. japonica</name>
    <name type="common">Rice</name>
    <dbReference type="NCBI Taxonomy" id="39947"/>
    <lineage>
        <taxon>Eukaryota</taxon>
        <taxon>Viridiplantae</taxon>
        <taxon>Streptophyta</taxon>
        <taxon>Embryophyta</taxon>
        <taxon>Tracheophyta</taxon>
        <taxon>Spermatophyta</taxon>
        <taxon>Magnoliopsida</taxon>
        <taxon>Liliopsida</taxon>
        <taxon>Poales</taxon>
        <taxon>Poaceae</taxon>
        <taxon>BOP clade</taxon>
        <taxon>Oryzoideae</taxon>
        <taxon>Oryzeae</taxon>
        <taxon>Oryzinae</taxon>
        <taxon>Oryza</taxon>
        <taxon>Oryza sativa</taxon>
    </lineage>
</organism>
<name>A0A0P0XZM8_ORYSJ</name>
<feature type="region of interest" description="Disordered" evidence="1">
    <location>
        <begin position="19"/>
        <end position="53"/>
    </location>
</feature>
<feature type="compositionally biased region" description="Polar residues" evidence="1">
    <location>
        <begin position="84"/>
        <end position="98"/>
    </location>
</feature>
<feature type="region of interest" description="Disordered" evidence="1">
    <location>
        <begin position="74"/>
        <end position="98"/>
    </location>
</feature>
<gene>
    <name evidence="2" type="ordered locus">Os11g0179966</name>
    <name evidence="2" type="ORF">OSNPB_110179966</name>
</gene>
<sequence>MAMVTRYMSATSAIVGEVASTSATSGEPPNASRGASASEVSSGDPKGGFGLSTGAKSKDCGLADWLQRGIPCHRAGGEAPLGLRNSSEGDQLRSISLP</sequence>
<proteinExistence type="predicted"/>
<dbReference type="EMBL" id="AP014967">
    <property type="protein sequence ID" value="BAT12937.1"/>
    <property type="molecule type" value="Genomic_DNA"/>
</dbReference>
<reference evidence="3" key="1">
    <citation type="journal article" date="2005" name="Nature">
        <title>The map-based sequence of the rice genome.</title>
        <authorList>
            <consortium name="International rice genome sequencing project (IRGSP)"/>
            <person name="Matsumoto T."/>
            <person name="Wu J."/>
            <person name="Kanamori H."/>
            <person name="Katayose Y."/>
            <person name="Fujisawa M."/>
            <person name="Namiki N."/>
            <person name="Mizuno H."/>
            <person name="Yamamoto K."/>
            <person name="Antonio B.A."/>
            <person name="Baba T."/>
            <person name="Sakata K."/>
            <person name="Nagamura Y."/>
            <person name="Aoki H."/>
            <person name="Arikawa K."/>
            <person name="Arita K."/>
            <person name="Bito T."/>
            <person name="Chiden Y."/>
            <person name="Fujitsuka N."/>
            <person name="Fukunaka R."/>
            <person name="Hamada M."/>
            <person name="Harada C."/>
            <person name="Hayashi A."/>
            <person name="Hijishita S."/>
            <person name="Honda M."/>
            <person name="Hosokawa S."/>
            <person name="Ichikawa Y."/>
            <person name="Idonuma A."/>
            <person name="Iijima M."/>
            <person name="Ikeda M."/>
            <person name="Ikeno M."/>
            <person name="Ito K."/>
            <person name="Ito S."/>
            <person name="Ito T."/>
            <person name="Ito Y."/>
            <person name="Ito Y."/>
            <person name="Iwabuchi A."/>
            <person name="Kamiya K."/>
            <person name="Karasawa W."/>
            <person name="Kurita K."/>
            <person name="Katagiri S."/>
            <person name="Kikuta A."/>
            <person name="Kobayashi H."/>
            <person name="Kobayashi N."/>
            <person name="Machita K."/>
            <person name="Maehara T."/>
            <person name="Masukawa M."/>
            <person name="Mizubayashi T."/>
            <person name="Mukai Y."/>
            <person name="Nagasaki H."/>
            <person name="Nagata Y."/>
            <person name="Naito S."/>
            <person name="Nakashima M."/>
            <person name="Nakama Y."/>
            <person name="Nakamichi Y."/>
            <person name="Nakamura M."/>
            <person name="Meguro A."/>
            <person name="Negishi M."/>
            <person name="Ohta I."/>
            <person name="Ohta T."/>
            <person name="Okamoto M."/>
            <person name="Ono N."/>
            <person name="Saji S."/>
            <person name="Sakaguchi M."/>
            <person name="Sakai K."/>
            <person name="Shibata M."/>
            <person name="Shimokawa T."/>
            <person name="Song J."/>
            <person name="Takazaki Y."/>
            <person name="Terasawa K."/>
            <person name="Tsugane M."/>
            <person name="Tsuji K."/>
            <person name="Ueda S."/>
            <person name="Waki K."/>
            <person name="Yamagata H."/>
            <person name="Yamamoto M."/>
            <person name="Yamamoto S."/>
            <person name="Yamane H."/>
            <person name="Yoshiki S."/>
            <person name="Yoshihara R."/>
            <person name="Yukawa K."/>
            <person name="Zhong H."/>
            <person name="Yano M."/>
            <person name="Yuan Q."/>
            <person name="Ouyang S."/>
            <person name="Liu J."/>
            <person name="Jones K.M."/>
            <person name="Gansberger K."/>
            <person name="Moffat K."/>
            <person name="Hill J."/>
            <person name="Bera J."/>
            <person name="Fadrosh D."/>
            <person name="Jin S."/>
            <person name="Johri S."/>
            <person name="Kim M."/>
            <person name="Overton L."/>
            <person name="Reardon M."/>
            <person name="Tsitrin T."/>
            <person name="Vuong H."/>
            <person name="Weaver B."/>
            <person name="Ciecko A."/>
            <person name="Tallon L."/>
            <person name="Jackson J."/>
            <person name="Pai G."/>
            <person name="Aken S.V."/>
            <person name="Utterback T."/>
            <person name="Reidmuller S."/>
            <person name="Feldblyum T."/>
            <person name="Hsiao J."/>
            <person name="Zismann V."/>
            <person name="Iobst S."/>
            <person name="de Vazeille A.R."/>
            <person name="Buell C.R."/>
            <person name="Ying K."/>
            <person name="Li Y."/>
            <person name="Lu T."/>
            <person name="Huang Y."/>
            <person name="Zhao Q."/>
            <person name="Feng Q."/>
            <person name="Zhang L."/>
            <person name="Zhu J."/>
            <person name="Weng Q."/>
            <person name="Mu J."/>
            <person name="Lu Y."/>
            <person name="Fan D."/>
            <person name="Liu Y."/>
            <person name="Guan J."/>
            <person name="Zhang Y."/>
            <person name="Yu S."/>
            <person name="Liu X."/>
            <person name="Zhang Y."/>
            <person name="Hong G."/>
            <person name="Han B."/>
            <person name="Choisne N."/>
            <person name="Demange N."/>
            <person name="Orjeda G."/>
            <person name="Samain S."/>
            <person name="Cattolico L."/>
            <person name="Pelletier E."/>
            <person name="Couloux A."/>
            <person name="Segurens B."/>
            <person name="Wincker P."/>
            <person name="D'Hont A."/>
            <person name="Scarpelli C."/>
            <person name="Weissenbach J."/>
            <person name="Salanoubat M."/>
            <person name="Quetier F."/>
            <person name="Yu Y."/>
            <person name="Kim H.R."/>
            <person name="Rambo T."/>
            <person name="Currie J."/>
            <person name="Collura K."/>
            <person name="Luo M."/>
            <person name="Yang T."/>
            <person name="Ammiraju J.S.S."/>
            <person name="Engler F."/>
            <person name="Soderlund C."/>
            <person name="Wing R.A."/>
            <person name="Palmer L.E."/>
            <person name="de la Bastide M."/>
            <person name="Spiegel L."/>
            <person name="Nascimento L."/>
            <person name="Zutavern T."/>
            <person name="O'Shaughnessy A."/>
            <person name="Dike S."/>
            <person name="Dedhia N."/>
            <person name="Preston R."/>
            <person name="Balija V."/>
            <person name="McCombie W.R."/>
            <person name="Chow T."/>
            <person name="Chen H."/>
            <person name="Chung M."/>
            <person name="Chen C."/>
            <person name="Shaw J."/>
            <person name="Wu H."/>
            <person name="Hsiao K."/>
            <person name="Chao Y."/>
            <person name="Chu M."/>
            <person name="Cheng C."/>
            <person name="Hour A."/>
            <person name="Lee P."/>
            <person name="Lin S."/>
            <person name="Lin Y."/>
            <person name="Liou J."/>
            <person name="Liu S."/>
            <person name="Hsing Y."/>
            <person name="Raghuvanshi S."/>
            <person name="Mohanty A."/>
            <person name="Bharti A.K."/>
            <person name="Gaur A."/>
            <person name="Gupta V."/>
            <person name="Kumar D."/>
            <person name="Ravi V."/>
            <person name="Vij S."/>
            <person name="Kapur A."/>
            <person name="Khurana P."/>
            <person name="Khurana P."/>
            <person name="Khurana J.P."/>
            <person name="Tyagi A.K."/>
            <person name="Gaikwad K."/>
            <person name="Singh A."/>
            <person name="Dalal V."/>
            <person name="Srivastava S."/>
            <person name="Dixit A."/>
            <person name="Pal A.K."/>
            <person name="Ghazi I.A."/>
            <person name="Yadav M."/>
            <person name="Pandit A."/>
            <person name="Bhargava A."/>
            <person name="Sureshbabu K."/>
            <person name="Batra K."/>
            <person name="Sharma T.R."/>
            <person name="Mohapatra T."/>
            <person name="Singh N.K."/>
            <person name="Messing J."/>
            <person name="Nelson A.B."/>
            <person name="Fuks G."/>
            <person name="Kavchok S."/>
            <person name="Keizer G."/>
            <person name="Linton E."/>
            <person name="Llaca V."/>
            <person name="Song R."/>
            <person name="Tanyolac B."/>
            <person name="Young S."/>
            <person name="Ho-Il K."/>
            <person name="Hahn J.H."/>
            <person name="Sangsakoo G."/>
            <person name="Vanavichit A."/>
            <person name="de Mattos Luiz.A.T."/>
            <person name="Zimmer P.D."/>
            <person name="Malone G."/>
            <person name="Dellagostin O."/>
            <person name="de Oliveira A.C."/>
            <person name="Bevan M."/>
            <person name="Bancroft I."/>
            <person name="Minx P."/>
            <person name="Cordum H."/>
            <person name="Wilson R."/>
            <person name="Cheng Z."/>
            <person name="Jin W."/>
            <person name="Jiang J."/>
            <person name="Leong S.A."/>
            <person name="Iwama H."/>
            <person name="Gojobori T."/>
            <person name="Itoh T."/>
            <person name="Niimura Y."/>
            <person name="Fujii Y."/>
            <person name="Habara T."/>
            <person name="Sakai H."/>
            <person name="Sato Y."/>
            <person name="Wilson G."/>
            <person name="Kumar K."/>
            <person name="McCouch S."/>
            <person name="Juretic N."/>
            <person name="Hoen D."/>
            <person name="Wright S."/>
            <person name="Bruskiewich R."/>
            <person name="Bureau T."/>
            <person name="Miyao A."/>
            <person name="Hirochika H."/>
            <person name="Nishikawa T."/>
            <person name="Kadowaki K."/>
            <person name="Sugiura M."/>
            <person name="Burr B."/>
            <person name="Sasaki T."/>
        </authorList>
    </citation>
    <scope>NUCLEOTIDE SEQUENCE [LARGE SCALE GENOMIC DNA]</scope>
    <source>
        <strain evidence="3">cv. Nipponbare</strain>
    </source>
</reference>
<accession>A0A0P0XZM8</accession>
<dbReference type="PaxDb" id="39947-A0A0P0XZM8"/>
<dbReference type="Proteomes" id="UP000059680">
    <property type="component" value="Chromosome 11"/>
</dbReference>
<evidence type="ECO:0000313" key="3">
    <source>
        <dbReference type="Proteomes" id="UP000059680"/>
    </source>
</evidence>
<reference evidence="2 3" key="2">
    <citation type="journal article" date="2013" name="Plant Cell Physiol.">
        <title>Rice Annotation Project Database (RAP-DB): an integrative and interactive database for rice genomics.</title>
        <authorList>
            <person name="Sakai H."/>
            <person name="Lee S.S."/>
            <person name="Tanaka T."/>
            <person name="Numa H."/>
            <person name="Kim J."/>
            <person name="Kawahara Y."/>
            <person name="Wakimoto H."/>
            <person name="Yang C.C."/>
            <person name="Iwamoto M."/>
            <person name="Abe T."/>
            <person name="Yamada Y."/>
            <person name="Muto A."/>
            <person name="Inokuchi H."/>
            <person name="Ikemura T."/>
            <person name="Matsumoto T."/>
            <person name="Sasaki T."/>
            <person name="Itoh T."/>
        </authorList>
    </citation>
    <scope>NUCLEOTIDE SEQUENCE [LARGE SCALE GENOMIC DNA]</scope>
    <source>
        <strain evidence="3">cv. Nipponbare</strain>
    </source>
</reference>
<evidence type="ECO:0000256" key="1">
    <source>
        <dbReference type="SAM" id="MobiDB-lite"/>
    </source>
</evidence>